<keyword evidence="2" id="KW-1185">Reference proteome</keyword>
<dbReference type="Proteomes" id="UP000053558">
    <property type="component" value="Unassembled WGS sequence"/>
</dbReference>
<dbReference type="GeneID" id="19203608"/>
<dbReference type="InterPro" id="IPR036322">
    <property type="entry name" value="WD40_repeat_dom_sf"/>
</dbReference>
<sequence>MSSSPDTIDLTMVQIQNNTNARRRRFKFVDAVVRIWDVATNVLVERLKGHKDSVYIVAFTSDDKGLMTNAGMSAP</sequence>
<accession>A0A5M3MJD4</accession>
<dbReference type="AlphaFoldDB" id="A0A5M3MJD4"/>
<protein>
    <submittedName>
        <fullName evidence="1">Uncharacterized protein</fullName>
    </submittedName>
</protein>
<organism evidence="1 2">
    <name type="scientific">Coniophora puteana (strain RWD-64-598)</name>
    <name type="common">Brown rot fungus</name>
    <dbReference type="NCBI Taxonomy" id="741705"/>
    <lineage>
        <taxon>Eukaryota</taxon>
        <taxon>Fungi</taxon>
        <taxon>Dikarya</taxon>
        <taxon>Basidiomycota</taxon>
        <taxon>Agaricomycotina</taxon>
        <taxon>Agaricomycetes</taxon>
        <taxon>Agaricomycetidae</taxon>
        <taxon>Boletales</taxon>
        <taxon>Coniophorineae</taxon>
        <taxon>Coniophoraceae</taxon>
        <taxon>Coniophora</taxon>
    </lineage>
</organism>
<dbReference type="RefSeq" id="XP_007771692.1">
    <property type="nucleotide sequence ID" value="XM_007773502.1"/>
</dbReference>
<dbReference type="Gene3D" id="2.130.10.10">
    <property type="entry name" value="YVTN repeat-like/Quinoprotein amine dehydrogenase"/>
    <property type="match status" value="1"/>
</dbReference>
<dbReference type="SUPFAM" id="SSF50978">
    <property type="entry name" value="WD40 repeat-like"/>
    <property type="match status" value="1"/>
</dbReference>
<reference evidence="2" key="1">
    <citation type="journal article" date="2012" name="Science">
        <title>The Paleozoic origin of enzymatic lignin decomposition reconstructed from 31 fungal genomes.</title>
        <authorList>
            <person name="Floudas D."/>
            <person name="Binder M."/>
            <person name="Riley R."/>
            <person name="Barry K."/>
            <person name="Blanchette R.A."/>
            <person name="Henrissat B."/>
            <person name="Martinez A.T."/>
            <person name="Otillar R."/>
            <person name="Spatafora J.W."/>
            <person name="Yadav J.S."/>
            <person name="Aerts A."/>
            <person name="Benoit I."/>
            <person name="Boyd A."/>
            <person name="Carlson A."/>
            <person name="Copeland A."/>
            <person name="Coutinho P.M."/>
            <person name="de Vries R.P."/>
            <person name="Ferreira P."/>
            <person name="Findley K."/>
            <person name="Foster B."/>
            <person name="Gaskell J."/>
            <person name="Glotzer D."/>
            <person name="Gorecki P."/>
            <person name="Heitman J."/>
            <person name="Hesse C."/>
            <person name="Hori C."/>
            <person name="Igarashi K."/>
            <person name="Jurgens J.A."/>
            <person name="Kallen N."/>
            <person name="Kersten P."/>
            <person name="Kohler A."/>
            <person name="Kuees U."/>
            <person name="Kumar T.K.A."/>
            <person name="Kuo A."/>
            <person name="LaButti K."/>
            <person name="Larrondo L.F."/>
            <person name="Lindquist E."/>
            <person name="Ling A."/>
            <person name="Lombard V."/>
            <person name="Lucas S."/>
            <person name="Lundell T."/>
            <person name="Martin R."/>
            <person name="McLaughlin D.J."/>
            <person name="Morgenstern I."/>
            <person name="Morin E."/>
            <person name="Murat C."/>
            <person name="Nagy L.G."/>
            <person name="Nolan M."/>
            <person name="Ohm R.A."/>
            <person name="Patyshakuliyeva A."/>
            <person name="Rokas A."/>
            <person name="Ruiz-Duenas F.J."/>
            <person name="Sabat G."/>
            <person name="Salamov A."/>
            <person name="Samejima M."/>
            <person name="Schmutz J."/>
            <person name="Slot J.C."/>
            <person name="St John F."/>
            <person name="Stenlid J."/>
            <person name="Sun H."/>
            <person name="Sun S."/>
            <person name="Syed K."/>
            <person name="Tsang A."/>
            <person name="Wiebenga A."/>
            <person name="Young D."/>
            <person name="Pisabarro A."/>
            <person name="Eastwood D.C."/>
            <person name="Martin F."/>
            <person name="Cullen D."/>
            <person name="Grigoriev I.V."/>
            <person name="Hibbett D.S."/>
        </authorList>
    </citation>
    <scope>NUCLEOTIDE SEQUENCE [LARGE SCALE GENOMIC DNA]</scope>
    <source>
        <strain evidence="2">RWD-64-598 SS2</strain>
    </source>
</reference>
<dbReference type="InterPro" id="IPR015943">
    <property type="entry name" value="WD40/YVTN_repeat-like_dom_sf"/>
</dbReference>
<dbReference type="EMBL" id="JH711582">
    <property type="protein sequence ID" value="EIW78711.1"/>
    <property type="molecule type" value="Genomic_DNA"/>
</dbReference>
<dbReference type="KEGG" id="cput:CONPUDRAFT_156672"/>
<name>A0A5M3MJD4_CONPW</name>
<evidence type="ECO:0000313" key="2">
    <source>
        <dbReference type="Proteomes" id="UP000053558"/>
    </source>
</evidence>
<evidence type="ECO:0000313" key="1">
    <source>
        <dbReference type="EMBL" id="EIW78711.1"/>
    </source>
</evidence>
<proteinExistence type="predicted"/>
<comment type="caution">
    <text evidence="1">The sequence shown here is derived from an EMBL/GenBank/DDBJ whole genome shotgun (WGS) entry which is preliminary data.</text>
</comment>
<gene>
    <name evidence="1" type="ORF">CONPUDRAFT_156672</name>
</gene>
<dbReference type="OrthoDB" id="17410at2759"/>